<feature type="signal peptide" evidence="7">
    <location>
        <begin position="1"/>
        <end position="20"/>
    </location>
</feature>
<dbReference type="PRINTS" id="PR00604">
    <property type="entry name" value="CYTCHRMECIAB"/>
</dbReference>
<keyword evidence="2 6" id="KW-0349">Heme</keyword>
<keyword evidence="3 6" id="KW-0479">Metal-binding</keyword>
<evidence type="ECO:0000313" key="9">
    <source>
        <dbReference type="EMBL" id="SMP24256.1"/>
    </source>
</evidence>
<dbReference type="EMBL" id="FXTT01000003">
    <property type="protein sequence ID" value="SMP24256.1"/>
    <property type="molecule type" value="Genomic_DNA"/>
</dbReference>
<evidence type="ECO:0000313" key="10">
    <source>
        <dbReference type="Proteomes" id="UP001157914"/>
    </source>
</evidence>
<accession>A0ABY1P1K4</accession>
<keyword evidence="10" id="KW-1185">Reference proteome</keyword>
<dbReference type="InterPro" id="IPR036909">
    <property type="entry name" value="Cyt_c-like_dom_sf"/>
</dbReference>
<dbReference type="PROSITE" id="PS51007">
    <property type="entry name" value="CYTC"/>
    <property type="match status" value="1"/>
</dbReference>
<organism evidence="9 10">
    <name type="scientific">Roseibium denhamense</name>
    <dbReference type="NCBI Taxonomy" id="76305"/>
    <lineage>
        <taxon>Bacteria</taxon>
        <taxon>Pseudomonadati</taxon>
        <taxon>Pseudomonadota</taxon>
        <taxon>Alphaproteobacteria</taxon>
        <taxon>Hyphomicrobiales</taxon>
        <taxon>Stappiaceae</taxon>
        <taxon>Roseibium</taxon>
    </lineage>
</organism>
<feature type="chain" id="PRO_5045345377" evidence="7">
    <location>
        <begin position="21"/>
        <end position="131"/>
    </location>
</feature>
<evidence type="ECO:0000256" key="4">
    <source>
        <dbReference type="ARBA" id="ARBA00022982"/>
    </source>
</evidence>
<evidence type="ECO:0000256" key="3">
    <source>
        <dbReference type="ARBA" id="ARBA00022723"/>
    </source>
</evidence>
<sequence length="131" mass="14043">MQRFLIVAGVLLATGAYAHADGDPAAGEKVFRKCQACHMVGPDAKNRVGPVLNGIVGNNWGTVEGFKYSASLVEGAEAGRVWDAETLDAFLTKPRDVVPKTKMAFAGLRKEKDRTDMIAYLAQFAPDGSTQ</sequence>
<proteinExistence type="predicted"/>
<protein>
    <submittedName>
        <fullName evidence="9">Cytochrome c</fullName>
    </submittedName>
</protein>
<feature type="domain" description="Cytochrome c" evidence="8">
    <location>
        <begin position="22"/>
        <end position="125"/>
    </location>
</feature>
<reference evidence="9 10" key="1">
    <citation type="submission" date="2017-05" db="EMBL/GenBank/DDBJ databases">
        <authorList>
            <person name="Varghese N."/>
            <person name="Submissions S."/>
        </authorList>
    </citation>
    <scope>NUCLEOTIDE SEQUENCE [LARGE SCALE GENOMIC DNA]</scope>
    <source>
        <strain evidence="9 10">DSM 15949</strain>
    </source>
</reference>
<dbReference type="RefSeq" id="WP_155193811.1">
    <property type="nucleotide sequence ID" value="NZ_BAAAEA010000002.1"/>
</dbReference>
<dbReference type="InterPro" id="IPR002327">
    <property type="entry name" value="Cyt_c_1A/1B"/>
</dbReference>
<evidence type="ECO:0000256" key="1">
    <source>
        <dbReference type="ARBA" id="ARBA00022448"/>
    </source>
</evidence>
<comment type="caution">
    <text evidence="9">The sequence shown here is derived from an EMBL/GenBank/DDBJ whole genome shotgun (WGS) entry which is preliminary data.</text>
</comment>
<evidence type="ECO:0000259" key="8">
    <source>
        <dbReference type="PROSITE" id="PS51007"/>
    </source>
</evidence>
<gene>
    <name evidence="9" type="ORF">SAMN06265374_2406</name>
</gene>
<evidence type="ECO:0000256" key="7">
    <source>
        <dbReference type="SAM" id="SignalP"/>
    </source>
</evidence>
<evidence type="ECO:0000256" key="6">
    <source>
        <dbReference type="PROSITE-ProRule" id="PRU00433"/>
    </source>
</evidence>
<dbReference type="InterPro" id="IPR009056">
    <property type="entry name" value="Cyt_c-like_dom"/>
</dbReference>
<keyword evidence="7" id="KW-0732">Signal</keyword>
<dbReference type="PANTHER" id="PTHR11961">
    <property type="entry name" value="CYTOCHROME C"/>
    <property type="match status" value="1"/>
</dbReference>
<keyword evidence="4" id="KW-0249">Electron transport</keyword>
<evidence type="ECO:0000256" key="5">
    <source>
        <dbReference type="ARBA" id="ARBA00023004"/>
    </source>
</evidence>
<keyword evidence="5 6" id="KW-0408">Iron</keyword>
<evidence type="ECO:0000256" key="2">
    <source>
        <dbReference type="ARBA" id="ARBA00022617"/>
    </source>
</evidence>
<keyword evidence="1" id="KW-0813">Transport</keyword>
<dbReference type="SUPFAM" id="SSF46626">
    <property type="entry name" value="Cytochrome c"/>
    <property type="match status" value="1"/>
</dbReference>
<dbReference type="Proteomes" id="UP001157914">
    <property type="component" value="Unassembled WGS sequence"/>
</dbReference>
<dbReference type="Gene3D" id="1.10.760.10">
    <property type="entry name" value="Cytochrome c-like domain"/>
    <property type="match status" value="1"/>
</dbReference>
<name>A0ABY1P1K4_9HYPH</name>